<evidence type="ECO:0000313" key="2">
    <source>
        <dbReference type="EMBL" id="GAA5524547.1"/>
    </source>
</evidence>
<sequence>MNEKVVVSTDSDNAADAVAAVALVAIFVATCVFWVASQ</sequence>
<evidence type="ECO:0008006" key="4">
    <source>
        <dbReference type="Google" id="ProtNLM"/>
    </source>
</evidence>
<keyword evidence="1" id="KW-0472">Membrane</keyword>
<dbReference type="Proteomes" id="UP001408594">
    <property type="component" value="Unassembled WGS sequence"/>
</dbReference>
<keyword evidence="1" id="KW-1133">Transmembrane helix</keyword>
<gene>
    <name evidence="2" type="ORF">Maes01_01104</name>
</gene>
<keyword evidence="3" id="KW-1185">Reference proteome</keyword>
<proteinExistence type="predicted"/>
<feature type="transmembrane region" description="Helical" evidence="1">
    <location>
        <begin position="17"/>
        <end position="36"/>
    </location>
</feature>
<organism evidence="2 3">
    <name type="scientific">Microbulbifer aestuariivivens</name>
    <dbReference type="NCBI Taxonomy" id="1908308"/>
    <lineage>
        <taxon>Bacteria</taxon>
        <taxon>Pseudomonadati</taxon>
        <taxon>Pseudomonadota</taxon>
        <taxon>Gammaproteobacteria</taxon>
        <taxon>Cellvibrionales</taxon>
        <taxon>Microbulbiferaceae</taxon>
        <taxon>Microbulbifer</taxon>
    </lineage>
</organism>
<protein>
    <recommendedName>
        <fullName evidence="4">YnhF family membrane protein</fullName>
    </recommendedName>
</protein>
<comment type="caution">
    <text evidence="2">The sequence shown here is derived from an EMBL/GenBank/DDBJ whole genome shotgun (WGS) entry which is preliminary data.</text>
</comment>
<evidence type="ECO:0000256" key="1">
    <source>
        <dbReference type="SAM" id="Phobius"/>
    </source>
</evidence>
<dbReference type="EMBL" id="BAABRT010000006">
    <property type="protein sequence ID" value="GAA5524547.1"/>
    <property type="molecule type" value="Genomic_DNA"/>
</dbReference>
<keyword evidence="1" id="KW-0812">Transmembrane</keyword>
<reference evidence="2 3" key="1">
    <citation type="submission" date="2024-02" db="EMBL/GenBank/DDBJ databases">
        <title>Microbulbifer aestuariivivens NBRC 112533.</title>
        <authorList>
            <person name="Ichikawa N."/>
            <person name="Katano-Makiyama Y."/>
            <person name="Hidaka K."/>
        </authorList>
    </citation>
    <scope>NUCLEOTIDE SEQUENCE [LARGE SCALE GENOMIC DNA]</scope>
    <source>
        <strain evidence="2 3">NBRC 112533</strain>
    </source>
</reference>
<name>A0ABP9WMY2_9GAMM</name>
<accession>A0ABP9WMY2</accession>
<evidence type="ECO:0000313" key="3">
    <source>
        <dbReference type="Proteomes" id="UP001408594"/>
    </source>
</evidence>